<dbReference type="InterPro" id="IPR028889">
    <property type="entry name" value="USP"/>
</dbReference>
<feature type="compositionally biased region" description="Basic and acidic residues" evidence="1">
    <location>
        <begin position="418"/>
        <end position="429"/>
    </location>
</feature>
<dbReference type="AlphaFoldDB" id="A0AAW0CMN1"/>
<evidence type="ECO:0000313" key="4">
    <source>
        <dbReference type="Proteomes" id="UP001362999"/>
    </source>
</evidence>
<keyword evidence="3" id="KW-0378">Hydrolase</keyword>
<dbReference type="PROSITE" id="PS50235">
    <property type="entry name" value="USP_3"/>
    <property type="match status" value="1"/>
</dbReference>
<feature type="region of interest" description="Disordered" evidence="1">
    <location>
        <begin position="92"/>
        <end position="128"/>
    </location>
</feature>
<reference evidence="3 4" key="1">
    <citation type="journal article" date="2024" name="J Genomics">
        <title>Draft genome sequencing and assembly of Favolaschia claudopus CIRM-BRFM 2984 isolated from oak limbs.</title>
        <authorList>
            <person name="Navarro D."/>
            <person name="Drula E."/>
            <person name="Chaduli D."/>
            <person name="Cazenave R."/>
            <person name="Ahrendt S."/>
            <person name="Wang J."/>
            <person name="Lipzen A."/>
            <person name="Daum C."/>
            <person name="Barry K."/>
            <person name="Grigoriev I.V."/>
            <person name="Favel A."/>
            <person name="Rosso M.N."/>
            <person name="Martin F."/>
        </authorList>
    </citation>
    <scope>NUCLEOTIDE SEQUENCE [LARGE SCALE GENOMIC DNA]</scope>
    <source>
        <strain evidence="3 4">CIRM-BRFM 2984</strain>
    </source>
</reference>
<dbReference type="InterPro" id="IPR009060">
    <property type="entry name" value="UBA-like_sf"/>
</dbReference>
<organism evidence="3 4">
    <name type="scientific">Favolaschia claudopus</name>
    <dbReference type="NCBI Taxonomy" id="2862362"/>
    <lineage>
        <taxon>Eukaryota</taxon>
        <taxon>Fungi</taxon>
        <taxon>Dikarya</taxon>
        <taxon>Basidiomycota</taxon>
        <taxon>Agaricomycotina</taxon>
        <taxon>Agaricomycetes</taxon>
        <taxon>Agaricomycetidae</taxon>
        <taxon>Agaricales</taxon>
        <taxon>Marasmiineae</taxon>
        <taxon>Mycenaceae</taxon>
        <taxon>Favolaschia</taxon>
    </lineage>
</organism>
<proteinExistence type="predicted"/>
<dbReference type="SUPFAM" id="SSF54001">
    <property type="entry name" value="Cysteine proteinases"/>
    <property type="match status" value="1"/>
</dbReference>
<protein>
    <submittedName>
        <fullName evidence="3">Glycoside hydrolase family 79 protein</fullName>
    </submittedName>
</protein>
<dbReference type="GO" id="GO:0004843">
    <property type="term" value="F:cysteine-type deubiquitinase activity"/>
    <property type="evidence" value="ECO:0007669"/>
    <property type="project" value="InterPro"/>
</dbReference>
<dbReference type="CDD" id="cd02257">
    <property type="entry name" value="Peptidase_C19"/>
    <property type="match status" value="1"/>
</dbReference>
<accession>A0AAW0CMN1</accession>
<dbReference type="InterPro" id="IPR038765">
    <property type="entry name" value="Papain-like_cys_pep_sf"/>
</dbReference>
<evidence type="ECO:0000259" key="2">
    <source>
        <dbReference type="PROSITE" id="PS50235"/>
    </source>
</evidence>
<keyword evidence="4" id="KW-1185">Reference proteome</keyword>
<dbReference type="SUPFAM" id="SSF46934">
    <property type="entry name" value="UBA-like"/>
    <property type="match status" value="1"/>
</dbReference>
<dbReference type="InterPro" id="IPR001394">
    <property type="entry name" value="Peptidase_C19_UCH"/>
</dbReference>
<gene>
    <name evidence="3" type="ORF">R3P38DRAFT_2514667</name>
</gene>
<dbReference type="PANTHER" id="PTHR24006">
    <property type="entry name" value="UBIQUITIN CARBOXYL-TERMINAL HYDROLASE"/>
    <property type="match status" value="1"/>
</dbReference>
<dbReference type="Pfam" id="PF00443">
    <property type="entry name" value="UCH"/>
    <property type="match status" value="1"/>
</dbReference>
<feature type="region of interest" description="Disordered" evidence="1">
    <location>
        <begin position="418"/>
        <end position="442"/>
    </location>
</feature>
<dbReference type="Gene3D" id="3.90.70.10">
    <property type="entry name" value="Cysteine proteinases"/>
    <property type="match status" value="1"/>
</dbReference>
<dbReference type="GO" id="GO:0005634">
    <property type="term" value="C:nucleus"/>
    <property type="evidence" value="ECO:0007669"/>
    <property type="project" value="TreeGrafter"/>
</dbReference>
<dbReference type="Proteomes" id="UP001362999">
    <property type="component" value="Unassembled WGS sequence"/>
</dbReference>
<evidence type="ECO:0000256" key="1">
    <source>
        <dbReference type="SAM" id="MobiDB-lite"/>
    </source>
</evidence>
<dbReference type="GO" id="GO:0005829">
    <property type="term" value="C:cytosol"/>
    <property type="evidence" value="ECO:0007669"/>
    <property type="project" value="TreeGrafter"/>
</dbReference>
<dbReference type="EMBL" id="JAWWNJ010000016">
    <property type="protein sequence ID" value="KAK7039937.1"/>
    <property type="molecule type" value="Genomic_DNA"/>
</dbReference>
<comment type="caution">
    <text evidence="3">The sequence shown here is derived from an EMBL/GenBank/DDBJ whole genome shotgun (WGS) entry which is preliminary data.</text>
</comment>
<dbReference type="GO" id="GO:0016579">
    <property type="term" value="P:protein deubiquitination"/>
    <property type="evidence" value="ECO:0007669"/>
    <property type="project" value="InterPro"/>
</dbReference>
<evidence type="ECO:0000313" key="3">
    <source>
        <dbReference type="EMBL" id="KAK7039937.1"/>
    </source>
</evidence>
<sequence length="733" mass="82190">MVQLTPDAAARREEAERQPLSAQEAKAWMTDKEREDGETLAAVTGADFEQAICALRKHNGDMDKAANSLLTGTAEDQRREENLAEIRQNFAHLFPEEGTKGQGTPPPATRRSANDGDVVIDLTGDEDDELPMETTRFRATTRSPDPAWQMVPVGNNPAVKSEDDQLREVMQASLNDFQAETEDDVMPPEEIVLREDGRPIALRADVASKAYAALVVIALFAVPQVRQRCSKLKPRAINDAQPDSNAEYAMWAFIEMLTALDLGKPSVYIDEDLLNAWEAPPMKPGDSVGHMSKIFLDQVVRIIQSDIDAQQVDINAPNKLFHFTHCRAAIAPPPSNRIRRSPEPDLGHIVQIEVDPYPGSTNQNYPQNPTPHSQNDLITRLSQMLNTYNAADGSSEHQLIQNASELVTFEVVSGAYRNDYRNNNKDKDGGSGSAANKNIQDPQPFVFPRTLYMDRFLDGSLEKAEGARRAERRVGGEVVRLRARRGYSSFLSQDQDAFEMLRGAIEYYEHVAACADVEENGREERKGMLEGMAGKLRRTLGRLEGEVADIDKELTKLYAERDAIWEDPGLRCHPYDLRAVLMHTGLPGRKHIYAYVRDQEDEGKWWKVVDYKVTEVSEQTILTDSTGLHLGAGPYMLVYSRRQTEEERKREGRVRWPEGFVVSSVLFFVFLYFIRSPSSLIASLLCRSRPRFVVLTSVPLILTSSYPSSTSVFPLSFFSVPTRRVVTNVGGWA</sequence>
<dbReference type="InterPro" id="IPR050164">
    <property type="entry name" value="Peptidase_C19"/>
</dbReference>
<feature type="domain" description="USP" evidence="2">
    <location>
        <begin position="200"/>
        <end position="642"/>
    </location>
</feature>
<feature type="region of interest" description="Disordered" evidence="1">
    <location>
        <begin position="1"/>
        <end position="37"/>
    </location>
</feature>
<name>A0AAW0CMN1_9AGAR</name>